<keyword evidence="2" id="KW-0378">Hydrolase</keyword>
<name>A0A0A0DIK6_9STRE</name>
<dbReference type="GO" id="GO:0004519">
    <property type="term" value="F:endonuclease activity"/>
    <property type="evidence" value="ECO:0007669"/>
    <property type="project" value="UniProtKB-KW"/>
</dbReference>
<gene>
    <name evidence="2" type="ORF">SSIN_0512</name>
</gene>
<feature type="domain" description="AAA+ ATPase" evidence="1">
    <location>
        <begin position="180"/>
        <end position="378"/>
    </location>
</feature>
<evidence type="ECO:0000313" key="2">
    <source>
        <dbReference type="EMBL" id="KGM37718.1"/>
    </source>
</evidence>
<dbReference type="InterPro" id="IPR052934">
    <property type="entry name" value="Methyl-DNA_Rec/Restrict_Enz"/>
</dbReference>
<dbReference type="InterPro" id="IPR027417">
    <property type="entry name" value="P-loop_NTPase"/>
</dbReference>
<reference evidence="2 3" key="1">
    <citation type="submission" date="2014-06" db="EMBL/GenBank/DDBJ databases">
        <authorList>
            <person name="Teng J.L."/>
            <person name="Huang Y."/>
            <person name="Tse H."/>
            <person name="Lau S.K."/>
            <person name="Woo P.C."/>
        </authorList>
    </citation>
    <scope>NUCLEOTIDE SEQUENCE [LARGE SCALE GENOMIC DNA]</scope>
    <source>
        <strain evidence="2 3">HKU4</strain>
    </source>
</reference>
<dbReference type="GO" id="GO:0005524">
    <property type="term" value="F:ATP binding"/>
    <property type="evidence" value="ECO:0007669"/>
    <property type="project" value="InterPro"/>
</dbReference>
<organism evidence="2 3">
    <name type="scientific">Streptococcus sinensis</name>
    <dbReference type="NCBI Taxonomy" id="176090"/>
    <lineage>
        <taxon>Bacteria</taxon>
        <taxon>Bacillati</taxon>
        <taxon>Bacillota</taxon>
        <taxon>Bacilli</taxon>
        <taxon>Lactobacillales</taxon>
        <taxon>Streptococcaceae</taxon>
        <taxon>Streptococcus</taxon>
    </lineage>
</organism>
<dbReference type="PANTHER" id="PTHR37291">
    <property type="entry name" value="5-METHYLCYTOSINE-SPECIFIC RESTRICTION ENZYME B"/>
    <property type="match status" value="1"/>
</dbReference>
<dbReference type="AlphaFoldDB" id="A0A0A0DIK6"/>
<dbReference type="SMART" id="SM00382">
    <property type="entry name" value="AAA"/>
    <property type="match status" value="1"/>
</dbReference>
<dbReference type="PANTHER" id="PTHR37291:SF1">
    <property type="entry name" value="TYPE IV METHYL-DIRECTED RESTRICTION ENZYME ECOKMCRB SUBUNIT"/>
    <property type="match status" value="1"/>
</dbReference>
<dbReference type="Proteomes" id="UP000030019">
    <property type="component" value="Unassembled WGS sequence"/>
</dbReference>
<dbReference type="InterPro" id="IPR003593">
    <property type="entry name" value="AAA+_ATPase"/>
</dbReference>
<accession>A0A0A0DIK6</accession>
<dbReference type="RefSeq" id="WP_052076752.1">
    <property type="nucleotide sequence ID" value="NZ_JPEN01000038.1"/>
</dbReference>
<keyword evidence="2" id="KW-0540">Nuclease</keyword>
<dbReference type="PATRIC" id="fig|176090.4.peg.506"/>
<dbReference type="eggNOG" id="COG1401">
    <property type="taxonomic scope" value="Bacteria"/>
</dbReference>
<keyword evidence="3" id="KW-1185">Reference proteome</keyword>
<evidence type="ECO:0000313" key="3">
    <source>
        <dbReference type="Proteomes" id="UP000030019"/>
    </source>
</evidence>
<protein>
    <submittedName>
        <fullName evidence="2">Putative endonuclease</fullName>
    </submittedName>
</protein>
<dbReference type="Gene3D" id="3.40.50.300">
    <property type="entry name" value="P-loop containing nucleotide triphosphate hydrolases"/>
    <property type="match status" value="1"/>
</dbReference>
<dbReference type="STRING" id="176090.SSIN_0512"/>
<sequence length="525" mass="60242">MDVRKVIENITKKYSEIKWGFTKKNFVPDSEKGYYVQGKQNEFETKYKSQVKDGIVYLLLNGFSDAAIEKNSKLANYIVVTQFIDMPKATNIKITKKGKNKEDNNKKFEENIDQGISYFSLKLDFFTSHIFKVIDDDGNESLDEVQKFLKGIEQTSNKPMGSDEEEKMNSKKENSEYKLFSVNTILYGPPGTGKTYNSIKYAVDTIDKKFSQDGAKTYTDYADKFNELKTVGQIAFTTFHQSYGYEEFIEGIKPFLGKRGVRRGRSDLNYKISDGVFKEFCNKAASDESNNYVFIIDEINRGNISKIFGELITLIEDSKRNGKDEAMSVTLPYSQEEFSVPKNVYILGTMNTADRSIALMDTALRRRFEFIEMMPDESLLDNVVVEDISIQKMLEKMNQRIEVLYDREHTLGHAFFMPLKNKKKATLDQLASIFSNKIIPLLQEYFYEDYEKIMLVLGIDPQNIETNKFISVKSNSNLFKNSPDIDLNPTYQINEKAFQTPDNYMTIYGGASNAGEADETKDSDS</sequence>
<dbReference type="InterPro" id="IPR011704">
    <property type="entry name" value="ATPase_dyneun-rel_AAA"/>
</dbReference>
<proteinExistence type="predicted"/>
<dbReference type="Pfam" id="PF07728">
    <property type="entry name" value="AAA_5"/>
    <property type="match status" value="1"/>
</dbReference>
<dbReference type="EMBL" id="JPEN01000038">
    <property type="protein sequence ID" value="KGM37718.1"/>
    <property type="molecule type" value="Genomic_DNA"/>
</dbReference>
<comment type="caution">
    <text evidence="2">The sequence shown here is derived from an EMBL/GenBank/DDBJ whole genome shotgun (WGS) entry which is preliminary data.</text>
</comment>
<dbReference type="GO" id="GO:0016887">
    <property type="term" value="F:ATP hydrolysis activity"/>
    <property type="evidence" value="ECO:0007669"/>
    <property type="project" value="InterPro"/>
</dbReference>
<dbReference type="SUPFAM" id="SSF52540">
    <property type="entry name" value="P-loop containing nucleoside triphosphate hydrolases"/>
    <property type="match status" value="1"/>
</dbReference>
<evidence type="ECO:0000259" key="1">
    <source>
        <dbReference type="SMART" id="SM00382"/>
    </source>
</evidence>
<keyword evidence="2" id="KW-0255">Endonuclease</keyword>